<reference evidence="1 2" key="1">
    <citation type="submission" date="2015-09" db="EMBL/GenBank/DDBJ databases">
        <title>Atta colombica WGS genome.</title>
        <authorList>
            <person name="Nygaard S."/>
            <person name="Hu H."/>
            <person name="Boomsma J."/>
            <person name="Zhang G."/>
        </authorList>
    </citation>
    <scope>NUCLEOTIDE SEQUENCE [LARGE SCALE GENOMIC DNA]</scope>
    <source>
        <strain evidence="1">Treedump-2</strain>
        <tissue evidence="1">Whole body</tissue>
    </source>
</reference>
<dbReference type="EMBL" id="KQ976540">
    <property type="protein sequence ID" value="KYM81283.1"/>
    <property type="molecule type" value="Genomic_DNA"/>
</dbReference>
<name>A0A195B9S7_9HYME</name>
<organism evidence="1 2">
    <name type="scientific">Atta colombica</name>
    <dbReference type="NCBI Taxonomy" id="520822"/>
    <lineage>
        <taxon>Eukaryota</taxon>
        <taxon>Metazoa</taxon>
        <taxon>Ecdysozoa</taxon>
        <taxon>Arthropoda</taxon>
        <taxon>Hexapoda</taxon>
        <taxon>Insecta</taxon>
        <taxon>Pterygota</taxon>
        <taxon>Neoptera</taxon>
        <taxon>Endopterygota</taxon>
        <taxon>Hymenoptera</taxon>
        <taxon>Apocrita</taxon>
        <taxon>Aculeata</taxon>
        <taxon>Formicoidea</taxon>
        <taxon>Formicidae</taxon>
        <taxon>Myrmicinae</taxon>
        <taxon>Atta</taxon>
    </lineage>
</organism>
<dbReference type="AlphaFoldDB" id="A0A195B9S7"/>
<dbReference type="Proteomes" id="UP000078540">
    <property type="component" value="Unassembled WGS sequence"/>
</dbReference>
<evidence type="ECO:0000313" key="1">
    <source>
        <dbReference type="EMBL" id="KYM81283.1"/>
    </source>
</evidence>
<accession>A0A195B9S7</accession>
<gene>
    <name evidence="1" type="ORF">ALC53_08354</name>
</gene>
<sequence>MRINSNWQCYQTHGNVQANDLRLNANNRARRAPLGASKKSRLNFSTKGKLYSSGMEYYGSTASANTKLNWVKMRTANLRFFFVTLSPSKSSRGWAAFCRMSLQIYCTTGAIWDKVLIGVYHSF</sequence>
<protein>
    <submittedName>
        <fullName evidence="1">Uncharacterized protein</fullName>
    </submittedName>
</protein>
<evidence type="ECO:0000313" key="2">
    <source>
        <dbReference type="Proteomes" id="UP000078540"/>
    </source>
</evidence>
<keyword evidence="2" id="KW-1185">Reference proteome</keyword>
<proteinExistence type="predicted"/>